<keyword evidence="2 6" id="KW-0378">Hydrolase</keyword>
<protein>
    <submittedName>
        <fullName evidence="8">Beta-xylosidase</fullName>
    </submittedName>
</protein>
<evidence type="ECO:0000256" key="3">
    <source>
        <dbReference type="ARBA" id="ARBA00023295"/>
    </source>
</evidence>
<dbReference type="SUPFAM" id="SSF75005">
    <property type="entry name" value="Arabinanase/levansucrase/invertase"/>
    <property type="match status" value="1"/>
</dbReference>
<organism evidence="8 9">
    <name type="scientific">Algoriphagus yeomjeoni</name>
    <dbReference type="NCBI Taxonomy" id="291403"/>
    <lineage>
        <taxon>Bacteria</taxon>
        <taxon>Pseudomonadati</taxon>
        <taxon>Bacteroidota</taxon>
        <taxon>Cytophagia</taxon>
        <taxon>Cytophagales</taxon>
        <taxon>Cyclobacteriaceae</taxon>
        <taxon>Algoriphagus</taxon>
    </lineage>
</organism>
<feature type="site" description="Important for catalytic activity, responsible for pKa modulation of the active site Glu and correct orientation of both the proton donor and substrate" evidence="5">
    <location>
        <position position="149"/>
    </location>
</feature>
<evidence type="ECO:0000256" key="7">
    <source>
        <dbReference type="SAM" id="SignalP"/>
    </source>
</evidence>
<dbReference type="PANTHER" id="PTHR42812">
    <property type="entry name" value="BETA-XYLOSIDASE"/>
    <property type="match status" value="1"/>
</dbReference>
<keyword evidence="3 6" id="KW-0326">Glycosidase</keyword>
<dbReference type="Gene3D" id="2.60.120.200">
    <property type="match status" value="1"/>
</dbReference>
<dbReference type="CDD" id="cd08999">
    <property type="entry name" value="GH43_ABN-like"/>
    <property type="match status" value="1"/>
</dbReference>
<evidence type="ECO:0000256" key="2">
    <source>
        <dbReference type="ARBA" id="ARBA00022801"/>
    </source>
</evidence>
<proteinExistence type="inferred from homology"/>
<dbReference type="PANTHER" id="PTHR42812:SF5">
    <property type="entry name" value="ENDO-ARABINASE"/>
    <property type="match status" value="1"/>
</dbReference>
<dbReference type="AlphaFoldDB" id="A0A327PRP8"/>
<reference evidence="8 9" key="1">
    <citation type="submission" date="2018-06" db="EMBL/GenBank/DDBJ databases">
        <title>Genomic Encyclopedia of Archaeal and Bacterial Type Strains, Phase II (KMG-II): from individual species to whole genera.</title>
        <authorList>
            <person name="Goeker M."/>
        </authorList>
    </citation>
    <scope>NUCLEOTIDE SEQUENCE [LARGE SCALE GENOMIC DNA]</scope>
    <source>
        <strain evidence="8 9">DSM 23446</strain>
    </source>
</reference>
<name>A0A327PRP8_9BACT</name>
<keyword evidence="7" id="KW-0732">Signal</keyword>
<dbReference type="InterPro" id="IPR006710">
    <property type="entry name" value="Glyco_hydro_43"/>
</dbReference>
<evidence type="ECO:0000256" key="5">
    <source>
        <dbReference type="PIRSR" id="PIRSR606710-2"/>
    </source>
</evidence>
<dbReference type="RefSeq" id="WP_111609487.1">
    <property type="nucleotide sequence ID" value="NZ_QLLK01000001.1"/>
</dbReference>
<evidence type="ECO:0000256" key="1">
    <source>
        <dbReference type="ARBA" id="ARBA00009865"/>
    </source>
</evidence>
<comment type="similarity">
    <text evidence="1 6">Belongs to the glycosyl hydrolase 43 family.</text>
</comment>
<dbReference type="GO" id="GO:0004553">
    <property type="term" value="F:hydrolase activity, hydrolyzing O-glycosyl compounds"/>
    <property type="evidence" value="ECO:0007669"/>
    <property type="project" value="InterPro"/>
</dbReference>
<dbReference type="Gene3D" id="2.115.10.20">
    <property type="entry name" value="Glycosyl hydrolase domain, family 43"/>
    <property type="match status" value="1"/>
</dbReference>
<feature type="chain" id="PRO_5016320135" evidence="7">
    <location>
        <begin position="24"/>
        <end position="511"/>
    </location>
</feature>
<accession>A0A327PRP8</accession>
<evidence type="ECO:0000313" key="9">
    <source>
        <dbReference type="Proteomes" id="UP000249610"/>
    </source>
</evidence>
<comment type="caution">
    <text evidence="8">The sequence shown here is derived from an EMBL/GenBank/DDBJ whole genome shotgun (WGS) entry which is preliminary data.</text>
</comment>
<evidence type="ECO:0000256" key="6">
    <source>
        <dbReference type="RuleBase" id="RU361187"/>
    </source>
</evidence>
<dbReference type="InterPro" id="IPR051795">
    <property type="entry name" value="Glycosyl_Hydrlase_43"/>
</dbReference>
<dbReference type="InterPro" id="IPR023296">
    <property type="entry name" value="Glyco_hydro_beta-prop_sf"/>
</dbReference>
<gene>
    <name evidence="8" type="ORF">LV83_00015</name>
</gene>
<dbReference type="Pfam" id="PF04616">
    <property type="entry name" value="Glyco_hydro_43"/>
    <property type="match status" value="1"/>
</dbReference>
<feature type="signal peptide" evidence="7">
    <location>
        <begin position="1"/>
        <end position="23"/>
    </location>
</feature>
<dbReference type="Proteomes" id="UP000249610">
    <property type="component" value="Unassembled WGS sequence"/>
</dbReference>
<dbReference type="GO" id="GO:0005975">
    <property type="term" value="P:carbohydrate metabolic process"/>
    <property type="evidence" value="ECO:0007669"/>
    <property type="project" value="InterPro"/>
</dbReference>
<evidence type="ECO:0000256" key="4">
    <source>
        <dbReference type="PIRSR" id="PIRSR606710-1"/>
    </source>
</evidence>
<feature type="active site" description="Proton acceptor" evidence="4">
    <location>
        <position position="39"/>
    </location>
</feature>
<keyword evidence="9" id="KW-1185">Reference proteome</keyword>
<dbReference type="EMBL" id="QLLK01000001">
    <property type="protein sequence ID" value="RAI94769.1"/>
    <property type="molecule type" value="Genomic_DNA"/>
</dbReference>
<evidence type="ECO:0000313" key="8">
    <source>
        <dbReference type="EMBL" id="RAI94769.1"/>
    </source>
</evidence>
<feature type="active site" description="Proton donor" evidence="4">
    <location>
        <position position="209"/>
    </location>
</feature>
<dbReference type="OrthoDB" id="9801455at2"/>
<sequence length="511" mass="57065">MKRILLTATAFFLILGLSAVGFAQNRAFDNPVLAGDRPDPTVVKIGKYYYASATSNEWAPLFPIFKSTDLVNWELVNYIFPAGAPDWAKNNFWAPELSYDAEQKKIYAYYTARDKESNRLSVAVASADSPESQFTDHGPLVAQEYGSIDAFETRDENGQLYVLWKEDGNSKGQKTPIWAQEVNENRTELIGEKHELFRNDQPWEGGLVEGVAIFQKNGYFYATYSARGCCEISCDYVTGVARSKTLLGPWEKYDMNPVLKDNENWKCAGHGTVVEKDGDFWMLYHAYNTEGSVYVGRQGVLEKIEWTADGWPILANNAGYERSKASLEFTDNFKKRLDPVWQWRVTQDIQYETGKAGLQLQASTENEMLGTLLVQGTKSLDYHYEATVIPDEKAAAGLAVIGGANNGFGAPPAGMGISVKGNQLILWETINQETREIATQTIPDSKEVKLILSMKDGYKMTTSAIVDGRAIQVGEEQDVKHLVPWGMGFRLGLVAKGGTDSYAHFKEVRIY</sequence>